<protein>
    <submittedName>
        <fullName evidence="1">Uncharacterized protein</fullName>
    </submittedName>
</protein>
<organism evidence="1">
    <name type="scientific">uncultured marine phage</name>
    <dbReference type="NCBI Taxonomy" id="707152"/>
    <lineage>
        <taxon>Viruses</taxon>
        <taxon>environmental samples</taxon>
    </lineage>
</organism>
<evidence type="ECO:0000313" key="1">
    <source>
        <dbReference type="EMBL" id="CAG7579893.1"/>
    </source>
</evidence>
<gene>
    <name evidence="1" type="ORF">SLAVMIC_00147</name>
</gene>
<accession>A0A8D9FQU1</accession>
<proteinExistence type="predicted"/>
<sequence length="59" mass="7030">MFKFECKMKIFGSMVGIPSWLAYIIDTTHDIFWNSIYWFKSTINSFGLIIADWTKEEDI</sequence>
<reference evidence="1" key="1">
    <citation type="submission" date="2021-06" db="EMBL/GenBank/DDBJ databases">
        <authorList>
            <person name="Gannon L."/>
            <person name="Redgwell R T."/>
            <person name="Michniewski S."/>
            <person name="Harrison D C."/>
            <person name="Millard A."/>
        </authorList>
    </citation>
    <scope>NUCLEOTIDE SEQUENCE</scope>
</reference>
<dbReference type="EMBL" id="OU342829">
    <property type="protein sequence ID" value="CAG7579893.1"/>
    <property type="molecule type" value="Genomic_DNA"/>
</dbReference>
<name>A0A8D9FQU1_9VIRU</name>